<comment type="caution">
    <text evidence="2">The sequence shown here is derived from an EMBL/GenBank/DDBJ whole genome shotgun (WGS) entry which is preliminary data.</text>
</comment>
<proteinExistence type="predicted"/>
<reference evidence="2 3" key="1">
    <citation type="journal article" date="2022" name="Nat. Plants">
        <title>Genomes of leafy and leafless Platanthera orchids illuminate the evolution of mycoheterotrophy.</title>
        <authorList>
            <person name="Li M.H."/>
            <person name="Liu K.W."/>
            <person name="Li Z."/>
            <person name="Lu H.C."/>
            <person name="Ye Q.L."/>
            <person name="Zhang D."/>
            <person name="Wang J.Y."/>
            <person name="Li Y.F."/>
            <person name="Zhong Z.M."/>
            <person name="Liu X."/>
            <person name="Yu X."/>
            <person name="Liu D.K."/>
            <person name="Tu X.D."/>
            <person name="Liu B."/>
            <person name="Hao Y."/>
            <person name="Liao X.Y."/>
            <person name="Jiang Y.T."/>
            <person name="Sun W.H."/>
            <person name="Chen J."/>
            <person name="Chen Y.Q."/>
            <person name="Ai Y."/>
            <person name="Zhai J.W."/>
            <person name="Wu S.S."/>
            <person name="Zhou Z."/>
            <person name="Hsiao Y.Y."/>
            <person name="Wu W.L."/>
            <person name="Chen Y.Y."/>
            <person name="Lin Y.F."/>
            <person name="Hsu J.L."/>
            <person name="Li C.Y."/>
            <person name="Wang Z.W."/>
            <person name="Zhao X."/>
            <person name="Zhong W.Y."/>
            <person name="Ma X.K."/>
            <person name="Ma L."/>
            <person name="Huang J."/>
            <person name="Chen G.Z."/>
            <person name="Huang M.Z."/>
            <person name="Huang L."/>
            <person name="Peng D.H."/>
            <person name="Luo Y.B."/>
            <person name="Zou S.Q."/>
            <person name="Chen S.P."/>
            <person name="Lan S."/>
            <person name="Tsai W.C."/>
            <person name="Van de Peer Y."/>
            <person name="Liu Z.J."/>
        </authorList>
    </citation>
    <scope>NUCLEOTIDE SEQUENCE [LARGE SCALE GENOMIC DNA]</scope>
    <source>
        <strain evidence="2">Lor288</strain>
    </source>
</reference>
<evidence type="ECO:0000313" key="3">
    <source>
        <dbReference type="Proteomes" id="UP001412067"/>
    </source>
</evidence>
<dbReference type="Proteomes" id="UP001412067">
    <property type="component" value="Unassembled WGS sequence"/>
</dbReference>
<feature type="region of interest" description="Disordered" evidence="1">
    <location>
        <begin position="437"/>
        <end position="458"/>
    </location>
</feature>
<feature type="region of interest" description="Disordered" evidence="1">
    <location>
        <begin position="594"/>
        <end position="613"/>
    </location>
</feature>
<protein>
    <submittedName>
        <fullName evidence="2">Uncharacterized protein</fullName>
    </submittedName>
</protein>
<evidence type="ECO:0000313" key="2">
    <source>
        <dbReference type="EMBL" id="KAK8962150.1"/>
    </source>
</evidence>
<gene>
    <name evidence="2" type="ORF">KSP40_PGU019839</name>
</gene>
<name>A0ABR2MF30_9ASPA</name>
<dbReference type="EMBL" id="JBBWWR010000008">
    <property type="protein sequence ID" value="KAK8962150.1"/>
    <property type="molecule type" value="Genomic_DNA"/>
</dbReference>
<organism evidence="2 3">
    <name type="scientific">Platanthera guangdongensis</name>
    <dbReference type="NCBI Taxonomy" id="2320717"/>
    <lineage>
        <taxon>Eukaryota</taxon>
        <taxon>Viridiplantae</taxon>
        <taxon>Streptophyta</taxon>
        <taxon>Embryophyta</taxon>
        <taxon>Tracheophyta</taxon>
        <taxon>Spermatophyta</taxon>
        <taxon>Magnoliopsida</taxon>
        <taxon>Liliopsida</taxon>
        <taxon>Asparagales</taxon>
        <taxon>Orchidaceae</taxon>
        <taxon>Orchidoideae</taxon>
        <taxon>Orchideae</taxon>
        <taxon>Orchidinae</taxon>
        <taxon>Platanthera</taxon>
    </lineage>
</organism>
<dbReference type="PANTHER" id="PTHR36062:SF1">
    <property type="entry name" value="OS01G0687300 PROTEIN"/>
    <property type="match status" value="1"/>
</dbReference>
<accession>A0ABR2MF30</accession>
<dbReference type="InterPro" id="IPR037476">
    <property type="entry name" value="PCH1"/>
</dbReference>
<dbReference type="PANTHER" id="PTHR36062">
    <property type="entry name" value="OS01G0687300 PROTEIN"/>
    <property type="match status" value="1"/>
</dbReference>
<keyword evidence="3" id="KW-1185">Reference proteome</keyword>
<sequence length="786" mass="86571">MSKLGAAVLLVDFVKRNVGSWSLLGEGFVWTGPRAGHSLCSIGYFAFVWLLLDGAAYALQDAADIPVTIDPSGSPRQGTKWADMVEEDGYTAFQRDVSGIGFNGTNDNTFLHPRMGQWLAHWMQTCKARSSKSCEKHGKTAYVGNQFTGYARLALEQVKSEELKPICLDINQRHTSGCKGQSVSSFGNVDLMSHALQSGRADEVNRGKLRVTDKSTLRSNMESLDDEIACSDSSNLTESCMKWKSATSPHFKNLDDLVSEHEHFPTVDINGKVGTMVASMENSYSDAMLVKSHLTSSLFGCCRLDHTHDVSRTSLAINGCECQKKTIRDACMFSYGPAYKVSANSELTCMQDKLSFCSSSNKLISKGIRDNTNSMSTSLGSAWTSMKDGSTYVLRESTPNYSPFHFSIEEHGENIKDDSTNQLLLGQKRCTRTVCSDMQHSPSKVPKFSDASQHGPRRNLKSVENAEGFYKSCKRINSVLAAEEMSVDFCRIELTTGVISTVTQHKDIAFSETFMMPAKEYYGEKVTTTLPFGNFTNDENKRGHGEIGTHLMEANNEFSAKADTIYFKPHQRSSSIIIASASQAHDAPCKSVEIGTSNRVKPPASTESATSAPNKDAADHILLHINPPFGADFAKGAPLLLSPLPECCRADKCRSPPMELQIAAQTIPKITDISSHGRLRNSSSESETCSRWLKCLQGKSLPTNRSQFAKTMPLPGSSDPSLAAFDQPWVRSWRCNRRTVANVAFLPVKGEKLFASVRAMALMGKAMKNYKPCKFRRKEAILIWTT</sequence>
<evidence type="ECO:0000256" key="1">
    <source>
        <dbReference type="SAM" id="MobiDB-lite"/>
    </source>
</evidence>